<evidence type="ECO:0000313" key="2">
    <source>
        <dbReference type="Proteomes" id="UP000299102"/>
    </source>
</evidence>
<comment type="caution">
    <text evidence="1">The sequence shown here is derived from an EMBL/GenBank/DDBJ whole genome shotgun (WGS) entry which is preliminary data.</text>
</comment>
<evidence type="ECO:0000313" key="1">
    <source>
        <dbReference type="EMBL" id="GBP27263.1"/>
    </source>
</evidence>
<accession>A0A4C1ULB8</accession>
<protein>
    <submittedName>
        <fullName evidence="1">Uncharacterized protein</fullName>
    </submittedName>
</protein>
<proteinExistence type="predicted"/>
<name>A0A4C1ULB8_EUMVA</name>
<gene>
    <name evidence="1" type="ORF">EVAR_77277_1</name>
</gene>
<reference evidence="1 2" key="1">
    <citation type="journal article" date="2019" name="Commun. Biol.">
        <title>The bagworm genome reveals a unique fibroin gene that provides high tensile strength.</title>
        <authorList>
            <person name="Kono N."/>
            <person name="Nakamura H."/>
            <person name="Ohtoshi R."/>
            <person name="Tomita M."/>
            <person name="Numata K."/>
            <person name="Arakawa K."/>
        </authorList>
    </citation>
    <scope>NUCLEOTIDE SEQUENCE [LARGE SCALE GENOMIC DNA]</scope>
</reference>
<dbReference type="Proteomes" id="UP000299102">
    <property type="component" value="Unassembled WGS sequence"/>
</dbReference>
<organism evidence="1 2">
    <name type="scientific">Eumeta variegata</name>
    <name type="common">Bagworm moth</name>
    <name type="synonym">Eumeta japonica</name>
    <dbReference type="NCBI Taxonomy" id="151549"/>
    <lineage>
        <taxon>Eukaryota</taxon>
        <taxon>Metazoa</taxon>
        <taxon>Ecdysozoa</taxon>
        <taxon>Arthropoda</taxon>
        <taxon>Hexapoda</taxon>
        <taxon>Insecta</taxon>
        <taxon>Pterygota</taxon>
        <taxon>Neoptera</taxon>
        <taxon>Endopterygota</taxon>
        <taxon>Lepidoptera</taxon>
        <taxon>Glossata</taxon>
        <taxon>Ditrysia</taxon>
        <taxon>Tineoidea</taxon>
        <taxon>Psychidae</taxon>
        <taxon>Oiketicinae</taxon>
        <taxon>Eumeta</taxon>
    </lineage>
</organism>
<dbReference type="EMBL" id="BGZK01000191">
    <property type="protein sequence ID" value="GBP27263.1"/>
    <property type="molecule type" value="Genomic_DNA"/>
</dbReference>
<sequence length="84" mass="9639">MIDGCQRSKREMQKSYRAEINDLRSPLWELWEPEVRRGLQPKIELGFGSESENRIGIEIKTEIEIRVHGEIGNGTVGGNEIKTE</sequence>
<keyword evidence="2" id="KW-1185">Reference proteome</keyword>
<dbReference type="AlphaFoldDB" id="A0A4C1ULB8"/>